<dbReference type="InterPro" id="IPR005019">
    <property type="entry name" value="Adenine_glyco"/>
</dbReference>
<dbReference type="PANTHER" id="PTHR30037">
    <property type="entry name" value="DNA-3-METHYLADENINE GLYCOSYLASE 1"/>
    <property type="match status" value="1"/>
</dbReference>
<name>A0ABS2GI80_9FIRM</name>
<protein>
    <submittedName>
        <fullName evidence="2">DNA-3-methyladenine glycosylase I</fullName>
    </submittedName>
</protein>
<dbReference type="Proteomes" id="UP000707138">
    <property type="component" value="Unassembled WGS sequence"/>
</dbReference>
<proteinExistence type="predicted"/>
<accession>A0ABS2GI80</accession>
<dbReference type="Pfam" id="PF03352">
    <property type="entry name" value="Adenine_glyco"/>
    <property type="match status" value="1"/>
</dbReference>
<organism evidence="2 3">
    <name type="scientific">Veillonella magna</name>
    <dbReference type="NCBI Taxonomy" id="464322"/>
    <lineage>
        <taxon>Bacteria</taxon>
        <taxon>Bacillati</taxon>
        <taxon>Bacillota</taxon>
        <taxon>Negativicutes</taxon>
        <taxon>Veillonellales</taxon>
        <taxon>Veillonellaceae</taxon>
        <taxon>Veillonella</taxon>
    </lineage>
</organism>
<evidence type="ECO:0000256" key="1">
    <source>
        <dbReference type="SAM" id="Phobius"/>
    </source>
</evidence>
<dbReference type="InterPro" id="IPR052891">
    <property type="entry name" value="DNA-3mA_glycosylase"/>
</dbReference>
<reference evidence="2 3" key="1">
    <citation type="journal article" date="2021" name="Sci. Rep.">
        <title>The distribution of antibiotic resistance genes in chicken gut microbiota commensals.</title>
        <authorList>
            <person name="Juricova H."/>
            <person name="Matiasovicova J."/>
            <person name="Kubasova T."/>
            <person name="Cejkova D."/>
            <person name="Rychlik I."/>
        </authorList>
    </citation>
    <scope>NUCLEOTIDE SEQUENCE [LARGE SCALE GENOMIC DNA]</scope>
    <source>
        <strain evidence="2 3">An537</strain>
    </source>
</reference>
<dbReference type="PANTHER" id="PTHR30037:SF4">
    <property type="entry name" value="DNA-3-METHYLADENINE GLYCOSYLASE I"/>
    <property type="match status" value="1"/>
</dbReference>
<dbReference type="InterPro" id="IPR011257">
    <property type="entry name" value="DNA_glycosylase"/>
</dbReference>
<dbReference type="EMBL" id="JACJLA010000020">
    <property type="protein sequence ID" value="MBM6913425.1"/>
    <property type="molecule type" value="Genomic_DNA"/>
</dbReference>
<evidence type="ECO:0000313" key="3">
    <source>
        <dbReference type="Proteomes" id="UP000707138"/>
    </source>
</evidence>
<sequence length="197" mass="22752">MKGPQERRRCSWAERSPEESIYHDTEWGVPTHEDSTIFEFLVLETMQAGLSWTMIMKRREGMRKAFDGFDYHKIAAYDDEKEAELLQNTNVIRHRLKIASLKKNARAFMKVQEEFGSFAAYIWGFTDGNTIVGHWQKEEDAPATTALSDMISKDLKKRGFTFVGSTIVYSFLQAIGVVNDHIVSCPRYRMLVTPENE</sequence>
<dbReference type="SUPFAM" id="SSF48150">
    <property type="entry name" value="DNA-glycosylase"/>
    <property type="match status" value="1"/>
</dbReference>
<keyword evidence="1" id="KW-0472">Membrane</keyword>
<evidence type="ECO:0000313" key="2">
    <source>
        <dbReference type="EMBL" id="MBM6913425.1"/>
    </source>
</evidence>
<dbReference type="Gene3D" id="1.10.340.30">
    <property type="entry name" value="Hypothetical protein, domain 2"/>
    <property type="match status" value="1"/>
</dbReference>
<keyword evidence="1" id="KW-0812">Transmembrane</keyword>
<keyword evidence="1" id="KW-1133">Transmembrane helix</keyword>
<feature type="transmembrane region" description="Helical" evidence="1">
    <location>
        <begin position="160"/>
        <end position="178"/>
    </location>
</feature>
<keyword evidence="3" id="KW-1185">Reference proteome</keyword>
<gene>
    <name evidence="2" type="ORF">H6A01_08870</name>
</gene>
<comment type="caution">
    <text evidence="2">The sequence shown here is derived from an EMBL/GenBank/DDBJ whole genome shotgun (WGS) entry which is preliminary data.</text>
</comment>